<dbReference type="InterPro" id="IPR050815">
    <property type="entry name" value="TF_fung"/>
</dbReference>
<evidence type="ECO:0000256" key="5">
    <source>
        <dbReference type="ARBA" id="ARBA00023242"/>
    </source>
</evidence>
<dbReference type="PANTHER" id="PTHR47338">
    <property type="entry name" value="ZN(II)2CYS6 TRANSCRIPTION FACTOR (EUROFUNG)-RELATED"/>
    <property type="match status" value="1"/>
</dbReference>
<evidence type="ECO:0000256" key="6">
    <source>
        <dbReference type="SAM" id="MobiDB-lite"/>
    </source>
</evidence>
<gene>
    <name evidence="8" type="ORF">QYS62_010741</name>
</gene>
<accession>A0ABZ2XAQ9</accession>
<dbReference type="PANTHER" id="PTHR47338:SF5">
    <property type="entry name" value="ZN(II)2CYS6 TRANSCRIPTION FACTOR (EUROFUNG)"/>
    <property type="match status" value="1"/>
</dbReference>
<dbReference type="InterPro" id="IPR036864">
    <property type="entry name" value="Zn2-C6_fun-type_DNA-bd_sf"/>
</dbReference>
<evidence type="ECO:0000256" key="2">
    <source>
        <dbReference type="ARBA" id="ARBA00022723"/>
    </source>
</evidence>
<keyword evidence="4" id="KW-0804">Transcription</keyword>
<name>A0ABZ2XAQ9_9HYPO</name>
<evidence type="ECO:0000259" key="7">
    <source>
        <dbReference type="Pfam" id="PF00172"/>
    </source>
</evidence>
<evidence type="ECO:0000313" key="8">
    <source>
        <dbReference type="EMBL" id="WZH49540.1"/>
    </source>
</evidence>
<feature type="region of interest" description="Disordered" evidence="6">
    <location>
        <begin position="95"/>
        <end position="115"/>
    </location>
</feature>
<protein>
    <submittedName>
        <fullName evidence="8">Fungal specific transcription factor</fullName>
    </submittedName>
</protein>
<proteinExistence type="predicted"/>
<evidence type="ECO:0000256" key="1">
    <source>
        <dbReference type="ARBA" id="ARBA00004123"/>
    </source>
</evidence>
<dbReference type="EMBL" id="CP151265">
    <property type="protein sequence ID" value="WZH49540.1"/>
    <property type="molecule type" value="Genomic_DNA"/>
</dbReference>
<dbReference type="Pfam" id="PF00172">
    <property type="entry name" value="Zn_clus"/>
    <property type="match status" value="1"/>
</dbReference>
<dbReference type="InterPro" id="IPR001138">
    <property type="entry name" value="Zn2Cys6_DnaBD"/>
</dbReference>
<feature type="domain" description="Zn(2)-C6 fungal-type" evidence="7">
    <location>
        <begin position="16"/>
        <end position="44"/>
    </location>
</feature>
<evidence type="ECO:0000256" key="3">
    <source>
        <dbReference type="ARBA" id="ARBA00023015"/>
    </source>
</evidence>
<keyword evidence="3" id="KW-0805">Transcription regulation</keyword>
<dbReference type="Proteomes" id="UP001489902">
    <property type="component" value="Chromosome 6"/>
</dbReference>
<sequence>MDPVVPPHRGQHDLVTRCDRVKPTCDGCQARGLSCTYPERKKRKKANSRKGQPRESDHFLSNLLERLLQVEEKCTRLVADPSTVNIALSNNSLENLQGSSSQTPEQTPEAHSVVSSAASRSFINNDAEAEVSDLLSCPATPLNADVRLQQAFEQVLHLKRQNLFKQTASMDYHIRPEIAKACIENFCTHFQIDTFPSFINVKLMHLIPDIIDMPEVTLQPAVLVLYYSIVYHGSMVIADDLGSQDSNLTQRVYGCCLRALPAWWERSSGTKTDLISAILLHSPDDGTDHNRQGLWALVLVDLFFRLLHDKPAIMTANLSEWRVNLPAINIIPEQPEHIVPTLAFFVKSRLTFLLLRFFDMFAQGSGDKDCIERIEGLCAEIVGLVREWSVRDSMDANEENISNWWTLYDLTLTASCSMMIMSRKMEALQSEVSGIPFPCCEKPVSALSVNIARDVLELALLGLGKYRSPLAAAYVFGAFRCYVPYGCLASHLFVSGPGEPGSTSLSDLALLEKVAESMNDIAERDRDLLPLTHTLHQLNISIHIRWEEEGKE</sequence>
<dbReference type="CDD" id="cd00067">
    <property type="entry name" value="GAL4"/>
    <property type="match status" value="1"/>
</dbReference>
<keyword evidence="5" id="KW-0539">Nucleus</keyword>
<evidence type="ECO:0000313" key="9">
    <source>
        <dbReference type="Proteomes" id="UP001489902"/>
    </source>
</evidence>
<keyword evidence="2" id="KW-0479">Metal-binding</keyword>
<dbReference type="Gene3D" id="4.10.240.10">
    <property type="entry name" value="Zn(2)-C6 fungal-type DNA-binding domain"/>
    <property type="match status" value="1"/>
</dbReference>
<comment type="subcellular location">
    <subcellularLocation>
        <location evidence="1">Nucleus</location>
    </subcellularLocation>
</comment>
<reference evidence="8 9" key="1">
    <citation type="submission" date="2024-04" db="EMBL/GenBank/DDBJ databases">
        <title>Complete genome sequence of Fusarium acuminatum.</title>
        <authorList>
            <person name="Lan B."/>
        </authorList>
    </citation>
    <scope>NUCLEOTIDE SEQUENCE [LARGE SCALE GENOMIC DNA]</scope>
    <source>
        <strain evidence="8">1A</strain>
    </source>
</reference>
<keyword evidence="9" id="KW-1185">Reference proteome</keyword>
<feature type="compositionally biased region" description="Polar residues" evidence="6">
    <location>
        <begin position="95"/>
        <end position="106"/>
    </location>
</feature>
<evidence type="ECO:0000256" key="4">
    <source>
        <dbReference type="ARBA" id="ARBA00023163"/>
    </source>
</evidence>
<organism evidence="8 9">
    <name type="scientific">Fusarium acuminatum</name>
    <dbReference type="NCBI Taxonomy" id="5515"/>
    <lineage>
        <taxon>Eukaryota</taxon>
        <taxon>Fungi</taxon>
        <taxon>Dikarya</taxon>
        <taxon>Ascomycota</taxon>
        <taxon>Pezizomycotina</taxon>
        <taxon>Sordariomycetes</taxon>
        <taxon>Hypocreomycetidae</taxon>
        <taxon>Hypocreales</taxon>
        <taxon>Nectriaceae</taxon>
        <taxon>Fusarium</taxon>
        <taxon>Fusarium tricinctum species complex</taxon>
    </lineage>
</organism>